<accession>A0A0E9RP23</accession>
<dbReference type="EMBL" id="GBXM01078459">
    <property type="protein sequence ID" value="JAH30118.1"/>
    <property type="molecule type" value="Transcribed_RNA"/>
</dbReference>
<sequence>MRKEFFTIGNLEDSSAYSYRGETALLLRMWEAF</sequence>
<reference evidence="1" key="1">
    <citation type="submission" date="2014-11" db="EMBL/GenBank/DDBJ databases">
        <authorList>
            <person name="Amaro Gonzalez C."/>
        </authorList>
    </citation>
    <scope>NUCLEOTIDE SEQUENCE</scope>
</reference>
<proteinExistence type="predicted"/>
<organism evidence="1">
    <name type="scientific">Anguilla anguilla</name>
    <name type="common">European freshwater eel</name>
    <name type="synonym">Muraena anguilla</name>
    <dbReference type="NCBI Taxonomy" id="7936"/>
    <lineage>
        <taxon>Eukaryota</taxon>
        <taxon>Metazoa</taxon>
        <taxon>Chordata</taxon>
        <taxon>Craniata</taxon>
        <taxon>Vertebrata</taxon>
        <taxon>Euteleostomi</taxon>
        <taxon>Actinopterygii</taxon>
        <taxon>Neopterygii</taxon>
        <taxon>Teleostei</taxon>
        <taxon>Anguilliformes</taxon>
        <taxon>Anguillidae</taxon>
        <taxon>Anguilla</taxon>
    </lineage>
</organism>
<protein>
    <submittedName>
        <fullName evidence="1">Uncharacterized protein</fullName>
    </submittedName>
</protein>
<name>A0A0E9RP23_ANGAN</name>
<dbReference type="AlphaFoldDB" id="A0A0E9RP23"/>
<reference evidence="1" key="2">
    <citation type="journal article" date="2015" name="Fish Shellfish Immunol.">
        <title>Early steps in the European eel (Anguilla anguilla)-Vibrio vulnificus interaction in the gills: Role of the RtxA13 toxin.</title>
        <authorList>
            <person name="Callol A."/>
            <person name="Pajuelo D."/>
            <person name="Ebbesson L."/>
            <person name="Teles M."/>
            <person name="MacKenzie S."/>
            <person name="Amaro C."/>
        </authorList>
    </citation>
    <scope>NUCLEOTIDE SEQUENCE</scope>
</reference>
<evidence type="ECO:0000313" key="1">
    <source>
        <dbReference type="EMBL" id="JAH30118.1"/>
    </source>
</evidence>